<reference evidence="1 2" key="1">
    <citation type="journal article" date="2013" name="BMC Genomics">
        <title>Genomics-driven discovery of the pneumocandin biosynthetic gene cluster in the fungus Glarea lozoyensis.</title>
        <authorList>
            <person name="Chen L."/>
            <person name="Yue Q."/>
            <person name="Zhang X."/>
            <person name="Xiang M."/>
            <person name="Wang C."/>
            <person name="Li S."/>
            <person name="Che Y."/>
            <person name="Ortiz-Lopez F.J."/>
            <person name="Bills G.F."/>
            <person name="Liu X."/>
            <person name="An Z."/>
        </authorList>
    </citation>
    <scope>NUCLEOTIDE SEQUENCE [LARGE SCALE GENOMIC DNA]</scope>
    <source>
        <strain evidence="2">ATCC 20868 / MF5171</strain>
    </source>
</reference>
<sequence>MRSIPGYYIVWHAHTRKRRFELVSVKAAKELAIKVHGSVEKMSEKLYVKSVNGLSVKNYTKFRFLQDAPLQQPYKDPSSLLWGTPDEQDDYCGMAAVAFPFVMQRNSPEDGVWCGGCNRTYQQFVRRRLPPQVILDKIPPGIRESDSLLNAVHRARSKAGFQEHIKHCSDGLTMAPMT</sequence>
<name>S3DE63_GLAL2</name>
<accession>S3DE63</accession>
<dbReference type="HOGENOM" id="CLU_1510746_0_0_1"/>
<dbReference type="Proteomes" id="UP000016922">
    <property type="component" value="Unassembled WGS sequence"/>
</dbReference>
<dbReference type="EMBL" id="KE145354">
    <property type="protein sequence ID" value="EPE35384.1"/>
    <property type="molecule type" value="Genomic_DNA"/>
</dbReference>
<evidence type="ECO:0000313" key="2">
    <source>
        <dbReference type="Proteomes" id="UP000016922"/>
    </source>
</evidence>
<evidence type="ECO:0000313" key="1">
    <source>
        <dbReference type="EMBL" id="EPE35384.1"/>
    </source>
</evidence>
<protein>
    <submittedName>
        <fullName evidence="1">F-box-containing protein</fullName>
    </submittedName>
</protein>
<gene>
    <name evidence="1" type="ORF">GLAREA_11083</name>
</gene>
<dbReference type="KEGG" id="glz:GLAREA_11083"/>
<proteinExistence type="predicted"/>
<organism evidence="1 2">
    <name type="scientific">Glarea lozoyensis (strain ATCC 20868 / MF5171)</name>
    <dbReference type="NCBI Taxonomy" id="1116229"/>
    <lineage>
        <taxon>Eukaryota</taxon>
        <taxon>Fungi</taxon>
        <taxon>Dikarya</taxon>
        <taxon>Ascomycota</taxon>
        <taxon>Pezizomycotina</taxon>
        <taxon>Leotiomycetes</taxon>
        <taxon>Helotiales</taxon>
        <taxon>Helotiaceae</taxon>
        <taxon>Glarea</taxon>
    </lineage>
</organism>
<dbReference type="OrthoDB" id="2687876at2759"/>
<dbReference type="AlphaFoldDB" id="S3DE63"/>
<dbReference type="STRING" id="1116229.S3DE63"/>
<keyword evidence="2" id="KW-1185">Reference proteome</keyword>
<dbReference type="RefSeq" id="XP_008077463.1">
    <property type="nucleotide sequence ID" value="XM_008079272.1"/>
</dbReference>
<dbReference type="GeneID" id="19470125"/>